<sequence>MTQRGNDLVNSHRVALLGLGRTPTSYIKQVRLLNFSWAVVDFLLLFCLAGCGTQHVELPTLPNTDSAASHRTQTVRSHPSSGTFDLLYITDRAPITASDSALSYGAERATFLSFGSVSIASTRKPLTSKSELRVSAVSQTGRFPATPYGVEATANGLSRSVEAVTAHDQAAASLQAEVARRLSTSDRKEVVVFVHGYGNSFDAAALTTGEICRSLQNQFVCIVLTWPAGGSGGFFFGYNIDRESSEFSVADLKKAIRIIAETQGLERLHLLAHSRGTDVLASVVQQLSIEAYVSQSSMWQRYKIANVVFFAPDIDLDVASSKMFAWVSDPDLAFGNKPRPSTVPPQGPLHLTVYSSPRDKALGASTLLFGSALRLGQLAVDRLPKNRSEAASRWAGSQMGELVDFIEFPGGGFIGHSYFLSNPAVKADFIALIRDRAKAGDPRRQILEIKRPFWRVSDVQQAL</sequence>
<dbReference type="SUPFAM" id="SSF53474">
    <property type="entry name" value="alpha/beta-Hydrolases"/>
    <property type="match status" value="1"/>
</dbReference>
<gene>
    <name evidence="1" type="ORF">GHK45_14185</name>
</gene>
<comment type="caution">
    <text evidence="1">The sequence shown here is derived from an EMBL/GenBank/DDBJ whole genome shotgun (WGS) entry which is preliminary data.</text>
</comment>
<name>A0A6A7ZPI6_RHIML</name>
<dbReference type="Gene3D" id="3.40.50.1820">
    <property type="entry name" value="alpha/beta hydrolase"/>
    <property type="match status" value="1"/>
</dbReference>
<dbReference type="GO" id="GO:0016787">
    <property type="term" value="F:hydrolase activity"/>
    <property type="evidence" value="ECO:0007669"/>
    <property type="project" value="UniProtKB-KW"/>
</dbReference>
<organism evidence="1">
    <name type="scientific">Rhizobium meliloti</name>
    <name type="common">Ensifer meliloti</name>
    <name type="synonym">Sinorhizobium meliloti</name>
    <dbReference type="NCBI Taxonomy" id="382"/>
    <lineage>
        <taxon>Bacteria</taxon>
        <taxon>Pseudomonadati</taxon>
        <taxon>Pseudomonadota</taxon>
        <taxon>Alphaproteobacteria</taxon>
        <taxon>Hyphomicrobiales</taxon>
        <taxon>Rhizobiaceae</taxon>
        <taxon>Sinorhizobium/Ensifer group</taxon>
        <taxon>Sinorhizobium</taxon>
    </lineage>
</organism>
<dbReference type="PANTHER" id="PTHR36513">
    <property type="entry name" value="ABC TRANSMEMBRANE TYPE-1 DOMAIN-CONTAINING PROTEIN"/>
    <property type="match status" value="1"/>
</dbReference>
<reference evidence="1" key="1">
    <citation type="journal article" date="2013" name="Genome Biol.">
        <title>Comparative genomics of the core and accessory genomes of 48 Sinorhizobium strains comprising five genospecies.</title>
        <authorList>
            <person name="Sugawara M."/>
            <person name="Epstein B."/>
            <person name="Badgley B.D."/>
            <person name="Unno T."/>
            <person name="Xu L."/>
            <person name="Reese J."/>
            <person name="Gyaneshwar P."/>
            <person name="Denny R."/>
            <person name="Mudge J."/>
            <person name="Bharti A.K."/>
            <person name="Farmer A.D."/>
            <person name="May G.D."/>
            <person name="Woodward J.E."/>
            <person name="Medigue C."/>
            <person name="Vallenet D."/>
            <person name="Lajus A."/>
            <person name="Rouy Z."/>
            <person name="Martinez-Vaz B."/>
            <person name="Tiffin P."/>
            <person name="Young N.D."/>
            <person name="Sadowsky M.J."/>
        </authorList>
    </citation>
    <scope>NUCLEOTIDE SEQUENCE</scope>
    <source>
        <strain evidence="1">M30</strain>
    </source>
</reference>
<dbReference type="InterPro" id="IPR029058">
    <property type="entry name" value="AB_hydrolase_fold"/>
</dbReference>
<dbReference type="PIRSF" id="PIRSF033909">
    <property type="entry name" value="UCP033909"/>
    <property type="match status" value="1"/>
</dbReference>
<dbReference type="EMBL" id="WISP01000104">
    <property type="protein sequence ID" value="MQW04883.1"/>
    <property type="molecule type" value="Genomic_DNA"/>
</dbReference>
<protein>
    <submittedName>
        <fullName evidence="1">Alpha/beta hydrolase</fullName>
    </submittedName>
</protein>
<evidence type="ECO:0000313" key="1">
    <source>
        <dbReference type="EMBL" id="MQW04883.1"/>
    </source>
</evidence>
<accession>A0A6A7ZPI6</accession>
<dbReference type="AlphaFoldDB" id="A0A6A7ZPI6"/>
<dbReference type="InterPro" id="IPR014586">
    <property type="entry name" value="UCP033909"/>
</dbReference>
<dbReference type="PANTHER" id="PTHR36513:SF1">
    <property type="entry name" value="TRANSMEMBRANE PROTEIN"/>
    <property type="match status" value="1"/>
</dbReference>
<dbReference type="InterPro" id="IPR010297">
    <property type="entry name" value="DUF900_hydrolase"/>
</dbReference>
<keyword evidence="1" id="KW-0378">Hydrolase</keyword>
<proteinExistence type="predicted"/>
<dbReference type="Pfam" id="PF05990">
    <property type="entry name" value="DUF900"/>
    <property type="match status" value="1"/>
</dbReference>